<dbReference type="EMBL" id="AZFT01000004">
    <property type="protein sequence ID" value="KRL87268.1"/>
    <property type="molecule type" value="Genomic_DNA"/>
</dbReference>
<sequence>MEEKITENEIVRESYNFILDSSITDNERKAFINFKNSLGVGTEFSSALLDLSGDLRQIAVKNISKHVGLTPNVSEFYQKIVNYGQIKLNWARGLASYGMLF</sequence>
<dbReference type="GO" id="GO:0030153">
    <property type="term" value="P:bacteriocin immunity"/>
    <property type="evidence" value="ECO:0007669"/>
    <property type="project" value="InterPro"/>
</dbReference>
<dbReference type="PATRIC" id="fig|1423724.4.peg.1763"/>
<protein>
    <recommendedName>
        <fullName evidence="3">Bacteriocin immunity protein</fullName>
    </recommendedName>
</protein>
<evidence type="ECO:0000313" key="1">
    <source>
        <dbReference type="EMBL" id="KRL87268.1"/>
    </source>
</evidence>
<dbReference type="CDD" id="cd21059">
    <property type="entry name" value="LciA-like"/>
    <property type="match status" value="1"/>
</dbReference>
<dbReference type="eggNOG" id="ENOG5033A3A">
    <property type="taxonomic scope" value="Bacteria"/>
</dbReference>
<dbReference type="InterPro" id="IPR015046">
    <property type="entry name" value="LciA_Immunity-like"/>
</dbReference>
<reference evidence="1 2" key="1">
    <citation type="journal article" date="2015" name="Genome Announc.">
        <title>Expanding the biotechnology potential of lactobacilli through comparative genomics of 213 strains and associated genera.</title>
        <authorList>
            <person name="Sun Z."/>
            <person name="Harris H.M."/>
            <person name="McCann A."/>
            <person name="Guo C."/>
            <person name="Argimon S."/>
            <person name="Zhang W."/>
            <person name="Yang X."/>
            <person name="Jeffery I.B."/>
            <person name="Cooney J.C."/>
            <person name="Kagawa T.F."/>
            <person name="Liu W."/>
            <person name="Song Y."/>
            <person name="Salvetti E."/>
            <person name="Wrobel A."/>
            <person name="Rasinkangas P."/>
            <person name="Parkhill J."/>
            <person name="Rea M.C."/>
            <person name="O'Sullivan O."/>
            <person name="Ritari J."/>
            <person name="Douillard F.P."/>
            <person name="Paul Ross R."/>
            <person name="Yang R."/>
            <person name="Briner A.E."/>
            <person name="Felis G.E."/>
            <person name="de Vos W.M."/>
            <person name="Barrangou R."/>
            <person name="Klaenhammer T.R."/>
            <person name="Caufield P.W."/>
            <person name="Cui Y."/>
            <person name="Zhang H."/>
            <person name="O'Toole P.W."/>
        </authorList>
    </citation>
    <scope>NUCLEOTIDE SEQUENCE [LARGE SCALE GENOMIC DNA]</scope>
    <source>
        <strain evidence="1 2">DSM 16634</strain>
    </source>
</reference>
<dbReference type="RefSeq" id="WP_025087035.1">
    <property type="nucleotide sequence ID" value="NZ_AZFT01000004.1"/>
</dbReference>
<evidence type="ECO:0008006" key="3">
    <source>
        <dbReference type="Google" id="ProtNLM"/>
    </source>
</evidence>
<dbReference type="Pfam" id="PF08951">
    <property type="entry name" value="EntA_Immun"/>
    <property type="match status" value="1"/>
</dbReference>
<dbReference type="OrthoDB" id="1931729at2"/>
<accession>A0A0R1U3S7</accession>
<proteinExistence type="predicted"/>
<dbReference type="STRING" id="1423724.FC32_GL001690"/>
<gene>
    <name evidence="1" type="ORF">FC32_GL001690</name>
</gene>
<name>A0A0R1U3S7_9LACO</name>
<keyword evidence="2" id="KW-1185">Reference proteome</keyword>
<evidence type="ECO:0000313" key="2">
    <source>
        <dbReference type="Proteomes" id="UP000051324"/>
    </source>
</evidence>
<dbReference type="AlphaFoldDB" id="A0A0R1U3S7"/>
<comment type="caution">
    <text evidence="1">The sequence shown here is derived from an EMBL/GenBank/DDBJ whole genome shotgun (WGS) entry which is preliminary data.</text>
</comment>
<organism evidence="1 2">
    <name type="scientific">Ligilactobacillus apodemi DSM 16634 = JCM 16172</name>
    <dbReference type="NCBI Taxonomy" id="1423724"/>
    <lineage>
        <taxon>Bacteria</taxon>
        <taxon>Bacillati</taxon>
        <taxon>Bacillota</taxon>
        <taxon>Bacilli</taxon>
        <taxon>Lactobacillales</taxon>
        <taxon>Lactobacillaceae</taxon>
        <taxon>Ligilactobacillus</taxon>
    </lineage>
</organism>
<dbReference type="Proteomes" id="UP000051324">
    <property type="component" value="Unassembled WGS sequence"/>
</dbReference>